<proteinExistence type="inferred from homology"/>
<accession>A0A964BMI4</accession>
<evidence type="ECO:0000256" key="4">
    <source>
        <dbReference type="ARBA" id="ARBA00023235"/>
    </source>
</evidence>
<sequence length="304" mass="33526">MFGLINLNKPAGFTSHDCIAKLRKLLNTRKIGHGGTLDPAATGVLPIAVGKATRLLQFLPEPKAYRACIRLGLTTTTDDLEGEVIESVDRVDLDSTLIVNSLDRFVGTIEQIPPIYSAIKKNGKKLYQLARKGEEVVVEPRTITITKIELINIDCSEFYELEVDIECSPGTYIRAIARDLGKMLGVGGTLASLIRTESCGMHLNNSITFDDIERQLAEKNFSLIEPSHILHHLGSATLTQESVKLWCQGQLVDLSEAIATDRISTLNEGDYIVVYGEDRTFLGISILFERNDILKIKPKIVCAS</sequence>
<keyword evidence="8" id="KW-1185">Reference proteome</keyword>
<dbReference type="Gene3D" id="3.30.2350.10">
    <property type="entry name" value="Pseudouridine synthase"/>
    <property type="match status" value="1"/>
</dbReference>
<evidence type="ECO:0000256" key="1">
    <source>
        <dbReference type="ARBA" id="ARBA00000385"/>
    </source>
</evidence>
<evidence type="ECO:0000259" key="6">
    <source>
        <dbReference type="Pfam" id="PF01509"/>
    </source>
</evidence>
<gene>
    <name evidence="5 7" type="primary">truB</name>
    <name evidence="7" type="ORF">I4641_03725</name>
</gene>
<dbReference type="GO" id="GO:1990481">
    <property type="term" value="P:mRNA pseudouridine synthesis"/>
    <property type="evidence" value="ECO:0007669"/>
    <property type="project" value="TreeGrafter"/>
</dbReference>
<comment type="function">
    <text evidence="5">Responsible for synthesis of pseudouridine from uracil-55 in the psi GC loop of transfer RNAs.</text>
</comment>
<evidence type="ECO:0000313" key="7">
    <source>
        <dbReference type="EMBL" id="MCC0176088.1"/>
    </source>
</evidence>
<dbReference type="EC" id="5.4.99.25" evidence="5"/>
<dbReference type="GO" id="GO:0003723">
    <property type="term" value="F:RNA binding"/>
    <property type="evidence" value="ECO:0007669"/>
    <property type="project" value="InterPro"/>
</dbReference>
<evidence type="ECO:0000256" key="2">
    <source>
        <dbReference type="ARBA" id="ARBA00005642"/>
    </source>
</evidence>
<dbReference type="PANTHER" id="PTHR13767:SF2">
    <property type="entry name" value="PSEUDOURIDYLATE SYNTHASE TRUB1"/>
    <property type="match status" value="1"/>
</dbReference>
<dbReference type="PANTHER" id="PTHR13767">
    <property type="entry name" value="TRNA-PSEUDOURIDINE SYNTHASE"/>
    <property type="match status" value="1"/>
</dbReference>
<dbReference type="GO" id="GO:0160148">
    <property type="term" value="F:tRNA pseudouridine(55) synthase activity"/>
    <property type="evidence" value="ECO:0007669"/>
    <property type="project" value="UniProtKB-EC"/>
</dbReference>
<dbReference type="RefSeq" id="WP_229639123.1">
    <property type="nucleotide sequence ID" value="NZ_JADWDC010000006.1"/>
</dbReference>
<dbReference type="SUPFAM" id="SSF55120">
    <property type="entry name" value="Pseudouridine synthase"/>
    <property type="match status" value="1"/>
</dbReference>
<comment type="similarity">
    <text evidence="2 5">Belongs to the pseudouridine synthase TruB family. Type 1 subfamily.</text>
</comment>
<evidence type="ECO:0000313" key="8">
    <source>
        <dbReference type="Proteomes" id="UP000729733"/>
    </source>
</evidence>
<comment type="catalytic activity">
    <reaction evidence="1 5">
        <text>uridine(55) in tRNA = pseudouridine(55) in tRNA</text>
        <dbReference type="Rhea" id="RHEA:42532"/>
        <dbReference type="Rhea" id="RHEA-COMP:10101"/>
        <dbReference type="Rhea" id="RHEA-COMP:10102"/>
        <dbReference type="ChEBI" id="CHEBI:65314"/>
        <dbReference type="ChEBI" id="CHEBI:65315"/>
        <dbReference type="EC" id="5.4.99.25"/>
    </reaction>
</comment>
<evidence type="ECO:0000256" key="3">
    <source>
        <dbReference type="ARBA" id="ARBA00022694"/>
    </source>
</evidence>
<dbReference type="AlphaFoldDB" id="A0A964BMI4"/>
<dbReference type="NCBIfam" id="TIGR00431">
    <property type="entry name" value="TruB"/>
    <property type="match status" value="1"/>
</dbReference>
<dbReference type="EMBL" id="JADWDC010000006">
    <property type="protein sequence ID" value="MCC0176088.1"/>
    <property type="molecule type" value="Genomic_DNA"/>
</dbReference>
<dbReference type="Pfam" id="PF01509">
    <property type="entry name" value="TruB_N"/>
    <property type="match status" value="1"/>
</dbReference>
<name>A0A964BMI4_9CYAN</name>
<reference evidence="7" key="1">
    <citation type="journal article" date="2021" name="Antonie Van Leeuwenhoek">
        <title>Draft genome and description of Waterburya agarophytonicola gen. nov. sp. nov. (Pleurocapsales, Cyanobacteria): a seaweed symbiont.</title>
        <authorList>
            <person name="Bonthond G."/>
            <person name="Shalygin S."/>
            <person name="Bayer T."/>
            <person name="Weinberger F."/>
        </authorList>
    </citation>
    <scope>NUCLEOTIDE SEQUENCE</scope>
    <source>
        <strain evidence="7">KI4</strain>
    </source>
</reference>
<comment type="caution">
    <text evidence="7">The sequence shown here is derived from an EMBL/GenBank/DDBJ whole genome shotgun (WGS) entry which is preliminary data.</text>
</comment>
<dbReference type="InterPro" id="IPR014780">
    <property type="entry name" value="tRNA_psdUridine_synth_TruB"/>
</dbReference>
<feature type="active site" description="Nucleophile" evidence="5">
    <location>
        <position position="38"/>
    </location>
</feature>
<feature type="domain" description="Pseudouridine synthase II N-terminal" evidence="6">
    <location>
        <begin position="23"/>
        <end position="173"/>
    </location>
</feature>
<keyword evidence="4 5" id="KW-0413">Isomerase</keyword>
<dbReference type="Proteomes" id="UP000729733">
    <property type="component" value="Unassembled WGS sequence"/>
</dbReference>
<evidence type="ECO:0000256" key="5">
    <source>
        <dbReference type="HAMAP-Rule" id="MF_01080"/>
    </source>
</evidence>
<protein>
    <recommendedName>
        <fullName evidence="5">tRNA pseudouridine synthase B</fullName>
        <ecNumber evidence="5">5.4.99.25</ecNumber>
    </recommendedName>
    <alternativeName>
        <fullName evidence="5">tRNA pseudouridine(55) synthase</fullName>
        <shortName evidence="5">Psi55 synthase</shortName>
    </alternativeName>
    <alternativeName>
        <fullName evidence="5">tRNA pseudouridylate synthase</fullName>
    </alternativeName>
    <alternativeName>
        <fullName evidence="5">tRNA-uridine isomerase</fullName>
    </alternativeName>
</protein>
<dbReference type="InterPro" id="IPR002501">
    <property type="entry name" value="PsdUridine_synth_N"/>
</dbReference>
<dbReference type="GO" id="GO:0031119">
    <property type="term" value="P:tRNA pseudouridine synthesis"/>
    <property type="evidence" value="ECO:0007669"/>
    <property type="project" value="UniProtKB-UniRule"/>
</dbReference>
<dbReference type="CDD" id="cd02573">
    <property type="entry name" value="PseudoU_synth_EcTruB"/>
    <property type="match status" value="1"/>
</dbReference>
<dbReference type="InterPro" id="IPR020103">
    <property type="entry name" value="PsdUridine_synth_cat_dom_sf"/>
</dbReference>
<organism evidence="7 8">
    <name type="scientific">Waterburya agarophytonicola KI4</name>
    <dbReference type="NCBI Taxonomy" id="2874699"/>
    <lineage>
        <taxon>Bacteria</taxon>
        <taxon>Bacillati</taxon>
        <taxon>Cyanobacteriota</taxon>
        <taxon>Cyanophyceae</taxon>
        <taxon>Pleurocapsales</taxon>
        <taxon>Hyellaceae</taxon>
        <taxon>Waterburya</taxon>
        <taxon>Waterburya agarophytonicola</taxon>
    </lineage>
</organism>
<dbReference type="HAMAP" id="MF_01080">
    <property type="entry name" value="TruB_bact"/>
    <property type="match status" value="1"/>
</dbReference>
<keyword evidence="3 5" id="KW-0819">tRNA processing</keyword>